<reference evidence="2" key="1">
    <citation type="journal article" date="2022" name="bioRxiv">
        <title>Sequencing and chromosome-scale assembly of the giantPleurodeles waltlgenome.</title>
        <authorList>
            <person name="Brown T."/>
            <person name="Elewa A."/>
            <person name="Iarovenko S."/>
            <person name="Subramanian E."/>
            <person name="Araus A.J."/>
            <person name="Petzold A."/>
            <person name="Susuki M."/>
            <person name="Suzuki K.-i.T."/>
            <person name="Hayashi T."/>
            <person name="Toyoda A."/>
            <person name="Oliveira C."/>
            <person name="Osipova E."/>
            <person name="Leigh N.D."/>
            <person name="Simon A."/>
            <person name="Yun M.H."/>
        </authorList>
    </citation>
    <scope>NUCLEOTIDE SEQUENCE</scope>
    <source>
        <strain evidence="2">20211129_DDA</strain>
        <tissue evidence="2">Liver</tissue>
    </source>
</reference>
<evidence type="ECO:0000313" key="2">
    <source>
        <dbReference type="EMBL" id="KAJ1171155.1"/>
    </source>
</evidence>
<dbReference type="Gene3D" id="3.30.420.10">
    <property type="entry name" value="Ribonuclease H-like superfamily/Ribonuclease H"/>
    <property type="match status" value="1"/>
</dbReference>
<name>A0AAV7T407_PLEWA</name>
<sequence length="51" mass="5640">LKQIFLEEGITSILITDNGTQLTSNEMQKFLSLLGITHRRTALHNSQASGI</sequence>
<dbReference type="GO" id="GO:0015074">
    <property type="term" value="P:DNA integration"/>
    <property type="evidence" value="ECO:0007669"/>
    <property type="project" value="InterPro"/>
</dbReference>
<organism evidence="2 3">
    <name type="scientific">Pleurodeles waltl</name>
    <name type="common">Iberian ribbed newt</name>
    <dbReference type="NCBI Taxonomy" id="8319"/>
    <lineage>
        <taxon>Eukaryota</taxon>
        <taxon>Metazoa</taxon>
        <taxon>Chordata</taxon>
        <taxon>Craniata</taxon>
        <taxon>Vertebrata</taxon>
        <taxon>Euteleostomi</taxon>
        <taxon>Amphibia</taxon>
        <taxon>Batrachia</taxon>
        <taxon>Caudata</taxon>
        <taxon>Salamandroidea</taxon>
        <taxon>Salamandridae</taxon>
        <taxon>Pleurodelinae</taxon>
        <taxon>Pleurodeles</taxon>
    </lineage>
</organism>
<dbReference type="GO" id="GO:0003676">
    <property type="term" value="F:nucleic acid binding"/>
    <property type="evidence" value="ECO:0007669"/>
    <property type="project" value="InterPro"/>
</dbReference>
<dbReference type="EMBL" id="JANPWB010000007">
    <property type="protein sequence ID" value="KAJ1171155.1"/>
    <property type="molecule type" value="Genomic_DNA"/>
</dbReference>
<comment type="caution">
    <text evidence="2">The sequence shown here is derived from an EMBL/GenBank/DDBJ whole genome shotgun (WGS) entry which is preliminary data.</text>
</comment>
<gene>
    <name evidence="2" type="ORF">NDU88_003026</name>
</gene>
<feature type="non-terminal residue" evidence="2">
    <location>
        <position position="51"/>
    </location>
</feature>
<feature type="non-terminal residue" evidence="2">
    <location>
        <position position="1"/>
    </location>
</feature>
<evidence type="ECO:0000313" key="3">
    <source>
        <dbReference type="Proteomes" id="UP001066276"/>
    </source>
</evidence>
<dbReference type="Proteomes" id="UP001066276">
    <property type="component" value="Chromosome 4_1"/>
</dbReference>
<accession>A0AAV7T407</accession>
<proteinExistence type="predicted"/>
<dbReference type="SUPFAM" id="SSF53098">
    <property type="entry name" value="Ribonuclease H-like"/>
    <property type="match status" value="1"/>
</dbReference>
<dbReference type="InterPro" id="IPR036397">
    <property type="entry name" value="RNaseH_sf"/>
</dbReference>
<dbReference type="InterPro" id="IPR001584">
    <property type="entry name" value="Integrase_cat-core"/>
</dbReference>
<evidence type="ECO:0000259" key="1">
    <source>
        <dbReference type="PROSITE" id="PS50994"/>
    </source>
</evidence>
<protein>
    <recommendedName>
        <fullName evidence="1">Integrase catalytic domain-containing protein</fullName>
    </recommendedName>
</protein>
<dbReference type="InterPro" id="IPR012337">
    <property type="entry name" value="RNaseH-like_sf"/>
</dbReference>
<dbReference type="PROSITE" id="PS50994">
    <property type="entry name" value="INTEGRASE"/>
    <property type="match status" value="1"/>
</dbReference>
<dbReference type="AlphaFoldDB" id="A0AAV7T407"/>
<feature type="domain" description="Integrase catalytic" evidence="1">
    <location>
        <begin position="1"/>
        <end position="51"/>
    </location>
</feature>
<keyword evidence="3" id="KW-1185">Reference proteome</keyword>